<dbReference type="Gene3D" id="3.40.50.620">
    <property type="entry name" value="HUPs"/>
    <property type="match status" value="1"/>
</dbReference>
<dbReference type="SUPFAM" id="SSF52402">
    <property type="entry name" value="Adenine nucleotide alpha hydrolases-like"/>
    <property type="match status" value="1"/>
</dbReference>
<dbReference type="AlphaFoldDB" id="M6D2Q3"/>
<comment type="caution">
    <text evidence="1">The sequence shown here is derived from an EMBL/GenBank/DDBJ whole genome shotgun (WGS) entry which is preliminary data.</text>
</comment>
<evidence type="ECO:0000313" key="1">
    <source>
        <dbReference type="EMBL" id="EMJ95458.1"/>
    </source>
</evidence>
<evidence type="ECO:0000313" key="2">
    <source>
        <dbReference type="Proteomes" id="UP000011988"/>
    </source>
</evidence>
<dbReference type="InterPro" id="IPR014729">
    <property type="entry name" value="Rossmann-like_a/b/a_fold"/>
</dbReference>
<accession>M6D2Q3</accession>
<sequence length="442" mass="51201">MKEYFVKEISNLESSFQIEHNGRAIRFRRIDGIELHRRSAFPCDTSIDLCNIIGIVSVVERLIPRLENTDVRISLPVRTLEKWQDFEITDDLKFVISQFSANNYEFNFYQSKISSVREGNQGFLSVDEDVEVCLWSGGLDSLSGLLNRYLENPDKNYELIGLGSQNVTFGKQKSLRNEIKRVYPISKIERYRIFHQLKGMPKKYPNPSFRIRGLLFLVEGLYASNLLNSKSLYLYENGIGAFNIPFPGSGHWDRSLTANPLSLSIVSKFYSKLIGKEMRILNPFLFSTKGEMCKVFKRDMLIHSSLVKSSTSCDSHHRQKGYPTQCGYCSSCLLRRQGIFGAGLVDQTRYSFPQIVEGKRLRHFDQFTNQADLWSRFVKEGVDQIYQQDSLIYESKRHIMKEWNISGEEFDQKFEKLAVTQINEWRSFSKFMTSSNKQSAIP</sequence>
<dbReference type="RefSeq" id="WP_020773294.1">
    <property type="nucleotide sequence ID" value="NZ_ANIK01000035.1"/>
</dbReference>
<protein>
    <recommendedName>
        <fullName evidence="3">Queuosine biosynthesis protein QueC-like protein</fullName>
    </recommendedName>
</protein>
<dbReference type="Proteomes" id="UP000011988">
    <property type="component" value="Unassembled WGS sequence"/>
</dbReference>
<dbReference type="EMBL" id="ANIK01000035">
    <property type="protein sequence ID" value="EMJ95458.1"/>
    <property type="molecule type" value="Genomic_DNA"/>
</dbReference>
<reference evidence="1 2" key="1">
    <citation type="submission" date="2013-01" db="EMBL/GenBank/DDBJ databases">
        <authorList>
            <person name="Harkins D.M."/>
            <person name="Durkin A.S."/>
            <person name="Brinkac L.M."/>
            <person name="Haft D.H."/>
            <person name="Selengut J.D."/>
            <person name="Sanka R."/>
            <person name="DePew J."/>
            <person name="Purushe J."/>
            <person name="Galloway R.L."/>
            <person name="Vinetz J.M."/>
            <person name="Sutton G.G."/>
            <person name="Nierman W.C."/>
            <person name="Fouts D.E."/>
        </authorList>
    </citation>
    <scope>NUCLEOTIDE SEQUENCE [LARGE SCALE GENOMIC DNA]</scope>
    <source>
        <strain evidence="1 2">79601</strain>
    </source>
</reference>
<dbReference type="PATRIC" id="fig|1218565.3.peg.2053"/>
<gene>
    <name evidence="1" type="ORF">LEP1GSC194_3709</name>
</gene>
<evidence type="ECO:0008006" key="3">
    <source>
        <dbReference type="Google" id="ProtNLM"/>
    </source>
</evidence>
<dbReference type="OrthoDB" id="9789567at2"/>
<name>M6D2Q3_9LEPT</name>
<proteinExistence type="predicted"/>
<organism evidence="1 2">
    <name type="scientific">Leptospira alstonii serovar Sichuan str. 79601</name>
    <dbReference type="NCBI Taxonomy" id="1218565"/>
    <lineage>
        <taxon>Bacteria</taxon>
        <taxon>Pseudomonadati</taxon>
        <taxon>Spirochaetota</taxon>
        <taxon>Spirochaetia</taxon>
        <taxon>Leptospirales</taxon>
        <taxon>Leptospiraceae</taxon>
        <taxon>Leptospira</taxon>
    </lineage>
</organism>